<reference evidence="2 3" key="1">
    <citation type="submission" date="2018-06" db="EMBL/GenBank/DDBJ databases">
        <authorList>
            <consortium name="Pathogen Informatics"/>
            <person name="Doyle S."/>
        </authorList>
    </citation>
    <scope>NUCLEOTIDE SEQUENCE [LARGE SCALE GENOMIC DNA]</scope>
    <source>
        <strain evidence="2 3">NCTC11009</strain>
    </source>
</reference>
<name>A0A2X1VJB3_9BURK</name>
<gene>
    <name evidence="2" type="ORF">NCTC11009_01686</name>
</gene>
<protein>
    <recommendedName>
        <fullName evidence="4">Lipoprotein</fullName>
    </recommendedName>
</protein>
<feature type="chain" id="PRO_5016012458" description="Lipoprotein" evidence="1">
    <location>
        <begin position="23"/>
        <end position="68"/>
    </location>
</feature>
<organism evidence="2 3">
    <name type="scientific">Oligella urethralis</name>
    <dbReference type="NCBI Taxonomy" id="90245"/>
    <lineage>
        <taxon>Bacteria</taxon>
        <taxon>Pseudomonadati</taxon>
        <taxon>Pseudomonadota</taxon>
        <taxon>Betaproteobacteria</taxon>
        <taxon>Burkholderiales</taxon>
        <taxon>Alcaligenaceae</taxon>
        <taxon>Oligella</taxon>
    </lineage>
</organism>
<sequence length="68" mass="7430">MKKGLLIGGVILLLTACSSTNVQPRSNVYFKIPLGDHAKVYASLYGGNGNSTLTLGDYKKQMNVRLNW</sequence>
<feature type="signal peptide" evidence="1">
    <location>
        <begin position="1"/>
        <end position="22"/>
    </location>
</feature>
<dbReference type="EMBL" id="UATH01000001">
    <property type="protein sequence ID" value="SPY08460.1"/>
    <property type="molecule type" value="Genomic_DNA"/>
</dbReference>
<dbReference type="AlphaFoldDB" id="A0A2X1VJB3"/>
<accession>A0A2X1VJB3</accession>
<proteinExistence type="predicted"/>
<evidence type="ECO:0008006" key="4">
    <source>
        <dbReference type="Google" id="ProtNLM"/>
    </source>
</evidence>
<dbReference type="RefSeq" id="WP_113062687.1">
    <property type="nucleotide sequence ID" value="NZ_CAMQFR010000011.1"/>
</dbReference>
<evidence type="ECO:0000313" key="2">
    <source>
        <dbReference type="EMBL" id="SPY08460.1"/>
    </source>
</evidence>
<dbReference type="Proteomes" id="UP000250242">
    <property type="component" value="Unassembled WGS sequence"/>
</dbReference>
<dbReference type="PROSITE" id="PS51257">
    <property type="entry name" value="PROKAR_LIPOPROTEIN"/>
    <property type="match status" value="1"/>
</dbReference>
<evidence type="ECO:0000313" key="3">
    <source>
        <dbReference type="Proteomes" id="UP000250242"/>
    </source>
</evidence>
<keyword evidence="1" id="KW-0732">Signal</keyword>
<evidence type="ECO:0000256" key="1">
    <source>
        <dbReference type="SAM" id="SignalP"/>
    </source>
</evidence>